<feature type="domain" description="Subtelomeric hrmA-associated cluster protein AFUB-079030/YDR124W-like helical bundle" evidence="1">
    <location>
        <begin position="80"/>
        <end position="216"/>
    </location>
</feature>
<dbReference type="eggNOG" id="ENOG502S0ES">
    <property type="taxonomic scope" value="Eukaryota"/>
</dbReference>
<evidence type="ECO:0000313" key="2">
    <source>
        <dbReference type="EMBL" id="EED11716.1"/>
    </source>
</evidence>
<protein>
    <recommendedName>
        <fullName evidence="1">Subtelomeric hrmA-associated cluster protein AFUB-079030/YDR124W-like helical bundle domain-containing protein</fullName>
    </recommendedName>
</protein>
<sequence length="240" mass="26968">MKSLSMPAEQLPDTQLDPFGTLELSALETSQSFSLDRHNPSLYPHMGHGGSTKGRATYRKNRLVINVTGACEYSEPSSLEIGNTKEVTAYYKSAFRQLQTSDCRSLAEIFVESFATYEQANRPCNSGKEAVMFQGEESQKSRPEWWPQDIKHEGPDDIMKESLIELLVHLLQNLLPIGTTAAMFEKASDGAKNQASPAEQARRRTLILDEIFRVRKTEERYKKNEIDGTTQVFVSNGDKA</sequence>
<dbReference type="InterPro" id="IPR047092">
    <property type="entry name" value="AFUB_07903/YDR124W-like_hel"/>
</dbReference>
<dbReference type="EMBL" id="EQ962661">
    <property type="protein sequence ID" value="EED11716.1"/>
    <property type="molecule type" value="Genomic_DNA"/>
</dbReference>
<dbReference type="VEuPathDB" id="FungiDB:TSTA_108970"/>
<dbReference type="HOGENOM" id="CLU_1157046_0_0_1"/>
<dbReference type="OrthoDB" id="5338458at2759"/>
<evidence type="ECO:0000259" key="1">
    <source>
        <dbReference type="Pfam" id="PF11001"/>
    </source>
</evidence>
<dbReference type="PANTHER" id="PTHR36102:SF5">
    <property type="entry name" value="YDR124W-LIKE HELICAL BUNDLE DOMAIN-CONTAINING PROTEIN"/>
    <property type="match status" value="1"/>
</dbReference>
<gene>
    <name evidence="2" type="ORF">TSTA_108970</name>
</gene>
<dbReference type="OMA" id="ACEYSEP"/>
<dbReference type="Pfam" id="PF11001">
    <property type="entry name" value="AFUB_07903_YDR124W_hel"/>
    <property type="match status" value="1"/>
</dbReference>
<dbReference type="RefSeq" id="XP_002488472.1">
    <property type="nucleotide sequence ID" value="XM_002488427.1"/>
</dbReference>
<dbReference type="STRING" id="441959.B8MUP8"/>
<name>B8MUP8_TALSN</name>
<dbReference type="GeneID" id="8103153"/>
<reference evidence="3" key="1">
    <citation type="journal article" date="2015" name="Genome Announc.">
        <title>Genome sequence of the AIDS-associated pathogen Penicillium marneffei (ATCC18224) and its near taxonomic relative Talaromyces stipitatus (ATCC10500).</title>
        <authorList>
            <person name="Nierman W.C."/>
            <person name="Fedorova-Abrams N.D."/>
            <person name="Andrianopoulos A."/>
        </authorList>
    </citation>
    <scope>NUCLEOTIDE SEQUENCE [LARGE SCALE GENOMIC DNA]</scope>
    <source>
        <strain evidence="3">ATCC 10500 / CBS 375.48 / QM 6759 / NRRL 1006</strain>
    </source>
</reference>
<evidence type="ECO:0000313" key="3">
    <source>
        <dbReference type="Proteomes" id="UP000001745"/>
    </source>
</evidence>
<dbReference type="PANTHER" id="PTHR36102">
    <property type="entry name" value="CHROMOSOME 10, WHOLE GENOME SHOTGUN SEQUENCE"/>
    <property type="match status" value="1"/>
</dbReference>
<accession>B8MUP8</accession>
<dbReference type="InParanoid" id="B8MUP8"/>
<dbReference type="Proteomes" id="UP000001745">
    <property type="component" value="Unassembled WGS sequence"/>
</dbReference>
<dbReference type="PhylomeDB" id="B8MUP8"/>
<keyword evidence="3" id="KW-1185">Reference proteome</keyword>
<organism evidence="2 3">
    <name type="scientific">Talaromyces stipitatus (strain ATCC 10500 / CBS 375.48 / QM 6759 / NRRL 1006)</name>
    <name type="common">Penicillium stipitatum</name>
    <dbReference type="NCBI Taxonomy" id="441959"/>
    <lineage>
        <taxon>Eukaryota</taxon>
        <taxon>Fungi</taxon>
        <taxon>Dikarya</taxon>
        <taxon>Ascomycota</taxon>
        <taxon>Pezizomycotina</taxon>
        <taxon>Eurotiomycetes</taxon>
        <taxon>Eurotiomycetidae</taxon>
        <taxon>Eurotiales</taxon>
        <taxon>Trichocomaceae</taxon>
        <taxon>Talaromyces</taxon>
        <taxon>Talaromyces sect. Talaromyces</taxon>
    </lineage>
</organism>
<proteinExistence type="predicted"/>
<dbReference type="AlphaFoldDB" id="B8MUP8"/>
<dbReference type="InterPro" id="IPR021264">
    <property type="entry name" value="AFUB_079030/YDR124W-like"/>
</dbReference>